<feature type="region of interest" description="LID" evidence="10">
    <location>
        <begin position="110"/>
        <end position="120"/>
    </location>
</feature>
<feature type="region of interest" description="NMPbind" evidence="10">
    <location>
        <begin position="35"/>
        <end position="58"/>
    </location>
</feature>
<keyword evidence="2 10" id="KW-0963">Cytoplasm</keyword>
<dbReference type="EC" id="2.7.4.3" evidence="10"/>
<evidence type="ECO:0000256" key="4">
    <source>
        <dbReference type="ARBA" id="ARBA00022552"/>
    </source>
</evidence>
<keyword evidence="3 10" id="KW-0690">Ribosome biogenesis</keyword>
<dbReference type="GO" id="GO:0042274">
    <property type="term" value="P:ribosomal small subunit biogenesis"/>
    <property type="evidence" value="ECO:0007669"/>
    <property type="project" value="UniProtKB-UniRule"/>
</dbReference>
<dbReference type="AlphaFoldDB" id="A0AAX4P3U4"/>
<feature type="binding site" evidence="10">
    <location>
        <position position="111"/>
    </location>
    <ligand>
        <name>ATP</name>
        <dbReference type="ChEBI" id="CHEBI:30616"/>
    </ligand>
</feature>
<dbReference type="GO" id="GO:0005634">
    <property type="term" value="C:nucleus"/>
    <property type="evidence" value="ECO:0007669"/>
    <property type="project" value="UniProtKB-SubCell"/>
</dbReference>
<dbReference type="SUPFAM" id="SSF52540">
    <property type="entry name" value="P-loop containing nucleoside triphosphate hydrolases"/>
    <property type="match status" value="1"/>
</dbReference>
<keyword evidence="9 10" id="KW-0539">Nucleus</keyword>
<accession>A0AAX4P3U4</accession>
<comment type="subunit">
    <text evidence="10">Interacts with small ribosomal subunit protein uS11. Not a structural component of 43S pre-ribosomes, but transiently interacts with them by binding to uS11.</text>
</comment>
<evidence type="ECO:0000313" key="12">
    <source>
        <dbReference type="Proteomes" id="UP001472866"/>
    </source>
</evidence>
<reference evidence="11 12" key="1">
    <citation type="submission" date="2024-03" db="EMBL/GenBank/DDBJ databases">
        <title>Complete genome sequence of the green alga Chloropicon roscoffensis RCC1871.</title>
        <authorList>
            <person name="Lemieux C."/>
            <person name="Pombert J.-F."/>
            <person name="Otis C."/>
            <person name="Turmel M."/>
        </authorList>
    </citation>
    <scope>NUCLEOTIDE SEQUENCE [LARGE SCALE GENOMIC DNA]</scope>
    <source>
        <strain evidence="11 12">RCC1871</strain>
    </source>
</reference>
<dbReference type="FunFam" id="3.40.50.300:FF:000372">
    <property type="entry name" value="Adenylate kinase isoenzyme 6 homolog"/>
    <property type="match status" value="1"/>
</dbReference>
<keyword evidence="12" id="KW-1185">Reference proteome</keyword>
<dbReference type="GO" id="GO:0004017">
    <property type="term" value="F:AMP kinase activity"/>
    <property type="evidence" value="ECO:0007669"/>
    <property type="project" value="UniProtKB-UniRule"/>
</dbReference>
<evidence type="ECO:0000256" key="1">
    <source>
        <dbReference type="ARBA" id="ARBA00000582"/>
    </source>
</evidence>
<comment type="catalytic activity">
    <reaction evidence="10">
        <text>ATP + H2O = ADP + phosphate + H(+)</text>
        <dbReference type="Rhea" id="RHEA:13065"/>
        <dbReference type="ChEBI" id="CHEBI:15377"/>
        <dbReference type="ChEBI" id="CHEBI:15378"/>
        <dbReference type="ChEBI" id="CHEBI:30616"/>
        <dbReference type="ChEBI" id="CHEBI:43474"/>
        <dbReference type="ChEBI" id="CHEBI:456216"/>
    </reaction>
</comment>
<feature type="binding site" evidence="10">
    <location>
        <position position="17"/>
    </location>
    <ligand>
        <name>ATP</name>
        <dbReference type="ChEBI" id="CHEBI:30616"/>
    </ligand>
</feature>
<organism evidence="11 12">
    <name type="scientific">Chloropicon roscoffensis</name>
    <dbReference type="NCBI Taxonomy" id="1461544"/>
    <lineage>
        <taxon>Eukaryota</taxon>
        <taxon>Viridiplantae</taxon>
        <taxon>Chlorophyta</taxon>
        <taxon>Chloropicophyceae</taxon>
        <taxon>Chloropicales</taxon>
        <taxon>Chloropicaceae</taxon>
        <taxon>Chloropicon</taxon>
    </lineage>
</organism>
<name>A0AAX4P3U4_9CHLO</name>
<keyword evidence="5 10" id="KW-0808">Transferase</keyword>
<comment type="catalytic activity">
    <reaction evidence="1 10">
        <text>AMP + ATP = 2 ADP</text>
        <dbReference type="Rhea" id="RHEA:12973"/>
        <dbReference type="ChEBI" id="CHEBI:30616"/>
        <dbReference type="ChEBI" id="CHEBI:456215"/>
        <dbReference type="ChEBI" id="CHEBI:456216"/>
        <dbReference type="EC" id="2.7.4.3"/>
    </reaction>
</comment>
<dbReference type="GO" id="GO:0005524">
    <property type="term" value="F:ATP binding"/>
    <property type="evidence" value="ECO:0007669"/>
    <property type="project" value="UniProtKB-KW"/>
</dbReference>
<feature type="binding site" evidence="10">
    <location>
        <position position="20"/>
    </location>
    <ligand>
        <name>ATP</name>
        <dbReference type="ChEBI" id="CHEBI:30616"/>
    </ligand>
</feature>
<dbReference type="InterPro" id="IPR020618">
    <property type="entry name" value="Adenyl_kinase_AK6"/>
</dbReference>
<comment type="subcellular location">
    <subcellularLocation>
        <location evidence="10">Cytoplasm</location>
    </subcellularLocation>
    <subcellularLocation>
        <location evidence="10">Nucleus</location>
    </subcellularLocation>
</comment>
<comment type="similarity">
    <text evidence="10">Belongs to the adenylate kinase family. AK6 subfamily.</text>
</comment>
<feature type="binding site" evidence="10">
    <location>
        <position position="18"/>
    </location>
    <ligand>
        <name>ATP</name>
        <dbReference type="ChEBI" id="CHEBI:30616"/>
    </ligand>
</feature>
<evidence type="ECO:0000313" key="11">
    <source>
        <dbReference type="EMBL" id="WZN61045.1"/>
    </source>
</evidence>
<dbReference type="Gene3D" id="3.40.50.300">
    <property type="entry name" value="P-loop containing nucleotide triphosphate hydrolases"/>
    <property type="match status" value="1"/>
</dbReference>
<protein>
    <recommendedName>
        <fullName evidence="10">Adenylate kinase isoenzyme 6 homolog</fullName>
        <shortName evidence="10">AK6</shortName>
        <ecNumber evidence="10">2.7.4.3</ecNumber>
    </recommendedName>
    <alternativeName>
        <fullName evidence="10">Dual activity adenylate kinase/ATPase</fullName>
        <shortName evidence="10">AK/ATPase</shortName>
    </alternativeName>
</protein>
<dbReference type="PANTHER" id="PTHR12595:SF0">
    <property type="entry name" value="ADENYLATE KINASE ISOENZYME 6"/>
    <property type="match status" value="1"/>
</dbReference>
<keyword evidence="4 10" id="KW-0698">rRNA processing</keyword>
<keyword evidence="8 10" id="KW-0067">ATP-binding</keyword>
<evidence type="ECO:0000256" key="7">
    <source>
        <dbReference type="ARBA" id="ARBA00022777"/>
    </source>
</evidence>
<evidence type="ECO:0000256" key="5">
    <source>
        <dbReference type="ARBA" id="ARBA00022679"/>
    </source>
</evidence>
<dbReference type="PANTHER" id="PTHR12595">
    <property type="entry name" value="POS9-ACTIVATING FACTOR FAP7-RELATED"/>
    <property type="match status" value="1"/>
</dbReference>
<evidence type="ECO:0000256" key="8">
    <source>
        <dbReference type="ARBA" id="ARBA00022840"/>
    </source>
</evidence>
<dbReference type="Proteomes" id="UP001472866">
    <property type="component" value="Chromosome 03"/>
</dbReference>
<dbReference type="GO" id="GO:0016887">
    <property type="term" value="F:ATP hydrolysis activity"/>
    <property type="evidence" value="ECO:0007669"/>
    <property type="project" value="UniProtKB-UniRule"/>
</dbReference>
<keyword evidence="6 10" id="KW-0547">Nucleotide-binding</keyword>
<evidence type="ECO:0000256" key="9">
    <source>
        <dbReference type="ARBA" id="ARBA00023242"/>
    </source>
</evidence>
<feature type="binding site" evidence="10">
    <location>
        <position position="19"/>
    </location>
    <ligand>
        <name>ATP</name>
        <dbReference type="ChEBI" id="CHEBI:30616"/>
    </ligand>
</feature>
<evidence type="ECO:0000256" key="6">
    <source>
        <dbReference type="ARBA" id="ARBA00022741"/>
    </source>
</evidence>
<evidence type="ECO:0000256" key="3">
    <source>
        <dbReference type="ARBA" id="ARBA00022517"/>
    </source>
</evidence>
<comment type="function">
    <text evidence="10">Broad-specificity nucleoside monophosphate (NMP) kinase that catalyzes the reversible transfer of the terminal phosphate group between nucleoside triphosphates and monophosphates. Has also ATPase activity. Involved in the late cytoplasmic maturation steps of the 40S ribosomal particles, specifically 18S rRNA maturation. While NMP activity is not required for ribosome maturation, ATPase activity is. Associates transiently with small ribosomal subunit protein uS11. ATP hydrolysis breaks the interaction with uS11. May temporarily remove uS11 from the ribosome to enable a conformational change of the ribosomal RNA that is needed for the final maturation step of the small ribosomal subunit. Its NMP activity may have a role in nuclear energy homeostasis.</text>
</comment>
<comment type="caution">
    <text evidence="10">Lacks conserved residue(s) required for the propagation of feature annotation.</text>
</comment>
<proteinExistence type="inferred from homology"/>
<feature type="binding site" evidence="10">
    <location>
        <position position="15"/>
    </location>
    <ligand>
        <name>ATP</name>
        <dbReference type="ChEBI" id="CHEBI:30616"/>
    </ligand>
</feature>
<dbReference type="InterPro" id="IPR027417">
    <property type="entry name" value="P-loop_NTPase"/>
</dbReference>
<sequence length="184" mass="20653">MSRKLANVLITGTPGTGKTSLASLLATQTGFKHVEIGRYVKEHDLHDGWDEDLSCYILNEDKVCDFLEDRMSAGGNIVDHHGCDFFPERWFDHVLVLQTENGILYNRLEQRGYSGRKLRENIECEIMHVIVEEARESYREGIVRVLKSDTVEDQDKNMDVALSLLGGAGEQGAAAGSPKKKQRC</sequence>
<dbReference type="GO" id="GO:0006364">
    <property type="term" value="P:rRNA processing"/>
    <property type="evidence" value="ECO:0007669"/>
    <property type="project" value="UniProtKB-KW"/>
</dbReference>
<evidence type="ECO:0000256" key="10">
    <source>
        <dbReference type="HAMAP-Rule" id="MF_03173"/>
    </source>
</evidence>
<gene>
    <name evidence="11" type="ORF">HKI87_03g25790</name>
</gene>
<evidence type="ECO:0000256" key="2">
    <source>
        <dbReference type="ARBA" id="ARBA00022490"/>
    </source>
</evidence>
<keyword evidence="7 10" id="KW-0418">Kinase</keyword>
<dbReference type="EMBL" id="CP151503">
    <property type="protein sequence ID" value="WZN61045.1"/>
    <property type="molecule type" value="Genomic_DNA"/>
</dbReference>
<dbReference type="Pfam" id="PF13238">
    <property type="entry name" value="AAA_18"/>
    <property type="match status" value="1"/>
</dbReference>
<dbReference type="GO" id="GO:0005737">
    <property type="term" value="C:cytoplasm"/>
    <property type="evidence" value="ECO:0007669"/>
    <property type="project" value="UniProtKB-SubCell"/>
</dbReference>
<dbReference type="HAMAP" id="MF_00039">
    <property type="entry name" value="Adenylate_kinase_AK6"/>
    <property type="match status" value="1"/>
</dbReference>